<accession>A0ABT3BKL1</accession>
<evidence type="ECO:0000313" key="1">
    <source>
        <dbReference type="EMBL" id="MCV3274108.1"/>
    </source>
</evidence>
<protein>
    <submittedName>
        <fullName evidence="1">DUF6428 family protein</fullName>
    </submittedName>
</protein>
<dbReference type="RefSeq" id="WP_263846312.1">
    <property type="nucleotide sequence ID" value="NZ_JALIEB010000028.1"/>
</dbReference>
<dbReference type="Pfam" id="PF20001">
    <property type="entry name" value="DUF6428"/>
    <property type="match status" value="1"/>
</dbReference>
<proteinExistence type="predicted"/>
<dbReference type="EMBL" id="JALIEB010000028">
    <property type="protein sequence ID" value="MCV3274108.1"/>
    <property type="molecule type" value="Genomic_DNA"/>
</dbReference>
<sequence length="155" mass="16292">MTPNELLLQLTALPADHTLIVETPDGPIGAGYHITELKYAQMTGIDCGARFSRWDEATLQLLDGHGGNALTVGKAAAILRQSIASVPGLGDSPLHVECAPGNRGLRRYRPGDLRSDEDAAILPLAEQTAQCKPAAIWANTTLGCCASAVAERCCA</sequence>
<organism evidence="1 2">
    <name type="scientific">Roseobacter sinensis</name>
    <dbReference type="NCBI Taxonomy" id="2931391"/>
    <lineage>
        <taxon>Bacteria</taxon>
        <taxon>Pseudomonadati</taxon>
        <taxon>Pseudomonadota</taxon>
        <taxon>Alphaproteobacteria</taxon>
        <taxon>Rhodobacterales</taxon>
        <taxon>Roseobacteraceae</taxon>
        <taxon>Roseobacter</taxon>
    </lineage>
</organism>
<evidence type="ECO:0000313" key="2">
    <source>
        <dbReference type="Proteomes" id="UP001208690"/>
    </source>
</evidence>
<gene>
    <name evidence="1" type="ORF">MUB52_21955</name>
</gene>
<reference evidence="1 2" key="1">
    <citation type="submission" date="2022-04" db="EMBL/GenBank/DDBJ databases">
        <title>Roseobacter sp. WL0113 is a bacterium isolated from neritic sediment.</title>
        <authorList>
            <person name="Wang L."/>
            <person name="He W."/>
            <person name="Zhang D.-F."/>
        </authorList>
    </citation>
    <scope>NUCLEOTIDE SEQUENCE [LARGE SCALE GENOMIC DNA]</scope>
    <source>
        <strain evidence="1 2">WL0113</strain>
    </source>
</reference>
<name>A0ABT3BKL1_9RHOB</name>
<dbReference type="InterPro" id="IPR045534">
    <property type="entry name" value="DUF6428"/>
</dbReference>
<dbReference type="Proteomes" id="UP001208690">
    <property type="component" value="Unassembled WGS sequence"/>
</dbReference>
<keyword evidence="2" id="KW-1185">Reference proteome</keyword>
<comment type="caution">
    <text evidence="1">The sequence shown here is derived from an EMBL/GenBank/DDBJ whole genome shotgun (WGS) entry which is preliminary data.</text>
</comment>